<dbReference type="PANTHER" id="PTHR40588">
    <property type="entry name" value="MRNA INTERFERASE TOXIN YAFQ"/>
    <property type="match status" value="1"/>
</dbReference>
<dbReference type="RefSeq" id="WP_004012093.1">
    <property type="nucleotide sequence ID" value="NZ_CAMUNX010000012.1"/>
</dbReference>
<name>A0A2J9KRQ5_9ACTO</name>
<dbReference type="PANTHER" id="PTHR40588:SF1">
    <property type="entry name" value="MRNA INTERFERASE TOXIN YAFQ"/>
    <property type="match status" value="1"/>
</dbReference>
<dbReference type="Proteomes" id="UP000578252">
    <property type="component" value="Unassembled WGS sequence"/>
</dbReference>
<dbReference type="Proteomes" id="UP000582487">
    <property type="component" value="Unassembled WGS sequence"/>
</dbReference>
<dbReference type="PIRSF" id="PIRSF006156">
    <property type="entry name" value="YafQ"/>
    <property type="match status" value="1"/>
</dbReference>
<feature type="active site" description="Proton donor" evidence="3">
    <location>
        <position position="87"/>
    </location>
</feature>
<gene>
    <name evidence="5" type="ORF">HHJ74_02360</name>
    <name evidence="4" type="ORF">HHJ78_06860</name>
</gene>
<keyword evidence="1" id="KW-1277">Toxin-antitoxin system</keyword>
<evidence type="ECO:0000256" key="3">
    <source>
        <dbReference type="PIRSR" id="PIRSR006156-1"/>
    </source>
</evidence>
<dbReference type="FunFam" id="3.30.2310.20:FF:000003">
    <property type="entry name" value="Type II toxin-antitoxin system YafQ family toxin"/>
    <property type="match status" value="1"/>
</dbReference>
<evidence type="ECO:0000313" key="4">
    <source>
        <dbReference type="EMBL" id="NMW65251.1"/>
    </source>
</evidence>
<accession>A0A2J9KRQ5</accession>
<dbReference type="Pfam" id="PF15738">
    <property type="entry name" value="YafQ_toxin"/>
    <property type="match status" value="1"/>
</dbReference>
<dbReference type="Gene3D" id="3.30.2310.20">
    <property type="entry name" value="RelE-like"/>
    <property type="match status" value="1"/>
</dbReference>
<evidence type="ECO:0000313" key="6">
    <source>
        <dbReference type="Proteomes" id="UP000578252"/>
    </source>
</evidence>
<organism evidence="5 7">
    <name type="scientific">Mobiluncus mulieris</name>
    <dbReference type="NCBI Taxonomy" id="2052"/>
    <lineage>
        <taxon>Bacteria</taxon>
        <taxon>Bacillati</taxon>
        <taxon>Actinomycetota</taxon>
        <taxon>Actinomycetes</taxon>
        <taxon>Actinomycetales</taxon>
        <taxon>Actinomycetaceae</taxon>
        <taxon>Mobiluncus</taxon>
    </lineage>
</organism>
<dbReference type="GO" id="GO:0006415">
    <property type="term" value="P:translational termination"/>
    <property type="evidence" value="ECO:0007669"/>
    <property type="project" value="TreeGrafter"/>
</dbReference>
<dbReference type="InterPro" id="IPR004386">
    <property type="entry name" value="Toxin_YafQ-like"/>
</dbReference>
<evidence type="ECO:0000256" key="2">
    <source>
        <dbReference type="ARBA" id="ARBA00061366"/>
    </source>
</evidence>
<dbReference type="EMBL" id="JABCUV010000001">
    <property type="protein sequence ID" value="NMW92561.1"/>
    <property type="molecule type" value="Genomic_DNA"/>
</dbReference>
<dbReference type="InterPro" id="IPR007712">
    <property type="entry name" value="RelE/ParE_toxin"/>
</dbReference>
<dbReference type="AlphaFoldDB" id="A0A2J9KRQ5"/>
<dbReference type="GO" id="GO:0006402">
    <property type="term" value="P:mRNA catabolic process"/>
    <property type="evidence" value="ECO:0007669"/>
    <property type="project" value="TreeGrafter"/>
</dbReference>
<evidence type="ECO:0000313" key="5">
    <source>
        <dbReference type="EMBL" id="NMW92561.1"/>
    </source>
</evidence>
<dbReference type="GO" id="GO:0004521">
    <property type="term" value="F:RNA endonuclease activity"/>
    <property type="evidence" value="ECO:0007669"/>
    <property type="project" value="TreeGrafter"/>
</dbReference>
<evidence type="ECO:0000256" key="1">
    <source>
        <dbReference type="ARBA" id="ARBA00022649"/>
    </source>
</evidence>
<evidence type="ECO:0000313" key="7">
    <source>
        <dbReference type="Proteomes" id="UP000582487"/>
    </source>
</evidence>
<dbReference type="OrthoDB" id="7030467at2"/>
<dbReference type="SUPFAM" id="SSF143011">
    <property type="entry name" value="RelE-like"/>
    <property type="match status" value="1"/>
</dbReference>
<comment type="caution">
    <text evidence="5">The sequence shown here is derived from an EMBL/GenBank/DDBJ whole genome shotgun (WGS) entry which is preliminary data.</text>
</comment>
<dbReference type="NCBIfam" id="TIGR02385">
    <property type="entry name" value="RelE_StbE"/>
    <property type="match status" value="1"/>
</dbReference>
<reference evidence="6 7" key="1">
    <citation type="submission" date="2020-04" db="EMBL/GenBank/DDBJ databases">
        <title>Antimicrobial susceptibility and clonality of vaginal-derived multi-drug resistant Mobiluncus isolates in China.</title>
        <authorList>
            <person name="Zhang X."/>
        </authorList>
    </citation>
    <scope>NUCLEOTIDE SEQUENCE [LARGE SCALE GENOMIC DNA]</scope>
    <source>
        <strain evidence="4 6">13</strain>
        <strain evidence="5 7">7</strain>
    </source>
</reference>
<sequence>MKYDIQFTTQFKKDLKLAKKQHRNLEEVFAVINRLANGETLEAKYQDHELSGKYKGTRECHIEPDWLLVYEIHRNTLVLMVYRVGTHSELFKA</sequence>
<comment type="similarity">
    <text evidence="2">Belongs to the RelE toxin family. YafQ subfamily.</text>
</comment>
<dbReference type="EMBL" id="JABCUR010000005">
    <property type="protein sequence ID" value="NMW65251.1"/>
    <property type="molecule type" value="Genomic_DNA"/>
</dbReference>
<proteinExistence type="inferred from homology"/>
<protein>
    <submittedName>
        <fullName evidence="5">Type II toxin-antitoxin system YafQ family toxin</fullName>
    </submittedName>
</protein>
<dbReference type="InterPro" id="IPR035093">
    <property type="entry name" value="RelE/ParE_toxin_dom_sf"/>
</dbReference>